<keyword evidence="1" id="KW-0812">Transmembrane</keyword>
<gene>
    <name evidence="2" type="ORF">BKA15_006239</name>
</gene>
<protein>
    <recommendedName>
        <fullName evidence="4">Pilus assembly protein Flp/PilA</fullName>
    </recommendedName>
</protein>
<comment type="caution">
    <text evidence="2">The sequence shown here is derived from an EMBL/GenBank/DDBJ whole genome shotgun (WGS) entry which is preliminary data.</text>
</comment>
<name>A0A7Y9LFF3_9ACTN</name>
<dbReference type="AlphaFoldDB" id="A0A7Y9LFF3"/>
<proteinExistence type="predicted"/>
<dbReference type="EMBL" id="JACCBU010000001">
    <property type="protein sequence ID" value="NYE74910.1"/>
    <property type="molecule type" value="Genomic_DNA"/>
</dbReference>
<evidence type="ECO:0000313" key="3">
    <source>
        <dbReference type="Proteomes" id="UP000569914"/>
    </source>
</evidence>
<feature type="transmembrane region" description="Helical" evidence="1">
    <location>
        <begin position="32"/>
        <end position="50"/>
    </location>
</feature>
<dbReference type="RefSeq" id="WP_179757502.1">
    <property type="nucleotide sequence ID" value="NZ_JACCBU010000001.1"/>
</dbReference>
<keyword evidence="3" id="KW-1185">Reference proteome</keyword>
<evidence type="ECO:0008006" key="4">
    <source>
        <dbReference type="Google" id="ProtNLM"/>
    </source>
</evidence>
<organism evidence="2 3">
    <name type="scientific">Microlunatus parietis</name>
    <dbReference type="NCBI Taxonomy" id="682979"/>
    <lineage>
        <taxon>Bacteria</taxon>
        <taxon>Bacillati</taxon>
        <taxon>Actinomycetota</taxon>
        <taxon>Actinomycetes</taxon>
        <taxon>Propionibacteriales</taxon>
        <taxon>Propionibacteriaceae</taxon>
        <taxon>Microlunatus</taxon>
    </lineage>
</organism>
<accession>A0A7Y9LFF3</accession>
<keyword evidence="1" id="KW-0472">Membrane</keyword>
<sequence>MDKLFVTLYVWQLTVADKLRARREAGQGTLEYVGMIAVAAVIIFAVIGVLKGAELGEWVRGFIDAVKGSVQVPGVPPAN</sequence>
<dbReference type="Proteomes" id="UP000569914">
    <property type="component" value="Unassembled WGS sequence"/>
</dbReference>
<reference evidence="2 3" key="1">
    <citation type="submission" date="2020-07" db="EMBL/GenBank/DDBJ databases">
        <title>Sequencing the genomes of 1000 actinobacteria strains.</title>
        <authorList>
            <person name="Klenk H.-P."/>
        </authorList>
    </citation>
    <scope>NUCLEOTIDE SEQUENCE [LARGE SCALE GENOMIC DNA]</scope>
    <source>
        <strain evidence="2 3">DSM 22083</strain>
    </source>
</reference>
<evidence type="ECO:0000313" key="2">
    <source>
        <dbReference type="EMBL" id="NYE74910.1"/>
    </source>
</evidence>
<evidence type="ECO:0000256" key="1">
    <source>
        <dbReference type="SAM" id="Phobius"/>
    </source>
</evidence>
<keyword evidence="1" id="KW-1133">Transmembrane helix</keyword>